<organism evidence="1 2">
    <name type="scientific">Staphylococcus delphini</name>
    <dbReference type="NCBI Taxonomy" id="53344"/>
    <lineage>
        <taxon>Bacteria</taxon>
        <taxon>Bacillati</taxon>
        <taxon>Bacillota</taxon>
        <taxon>Bacilli</taxon>
        <taxon>Bacillales</taxon>
        <taxon>Staphylococcaceae</taxon>
        <taxon>Staphylococcus</taxon>
        <taxon>Staphylococcus intermedius group</taxon>
    </lineage>
</organism>
<proteinExistence type="predicted"/>
<dbReference type="AlphaFoldDB" id="A0A2A4GY53"/>
<dbReference type="RefSeq" id="WP_096591134.1">
    <property type="nucleotide sequence ID" value="NZ_MWRM01000005.1"/>
</dbReference>
<gene>
    <name evidence="1" type="ORF">B5C08_04990</name>
</gene>
<protein>
    <submittedName>
        <fullName evidence="1">Uncharacterized protein</fullName>
    </submittedName>
</protein>
<evidence type="ECO:0000313" key="2">
    <source>
        <dbReference type="Proteomes" id="UP000218335"/>
    </source>
</evidence>
<name>A0A2A4GY53_9STAP</name>
<evidence type="ECO:0000313" key="1">
    <source>
        <dbReference type="EMBL" id="PCF55819.1"/>
    </source>
</evidence>
<sequence>MKQKGFEQLLEDTHAKVTQLEQPLAVIDTMLTLDGKIPLEIARQSMNFEQWAIYQHLAHATCLFTDEKPSDSEQVISFGMSAYGRLYLGSSFNDDYTQIWGYFTLTTEAMTEVEQLTTRLHTEEMLRYQAEVVPFFRHLEPQDVIEVIDAIKEKVDFMAPVLLYYNSHTYTTFYHYNNLLKSLEGDTTHFLLDELAEKNKDTWTKDERIFIFNLYTLLQSGPPARGEEVNGVHFSLHYLSQYLEEKLAVYQEMTDTPSKPVPKSLLAKARLIGQLREKVAENYVIYRKINGLNLHKKEQFLNQQEVELYRDEAMEYELAQILEMAPEQTYYDAFLNNITQHPHMTTIQTLLEKMVGYAIRATDSDVGMTRGFRQPWMYYDALKHDQLETIFEWKQQMYFCCAIPSEAMKQAFRDQRQMLAGILTAISKRMEYNSWHYTPGNFLNERHRIQRHYYFPPVMSDITEWSNQHHKGHVFANVKHAIRCPGAIQCPPYTLNAYYDLRLMKTSGVVYSETDLMKALYYKEVVGSLYQAWFDYCREHQSQLDMTAYDRKWYQQQFIEA</sequence>
<dbReference type="EMBL" id="MWUU01000005">
    <property type="protein sequence ID" value="PCF55819.1"/>
    <property type="molecule type" value="Genomic_DNA"/>
</dbReference>
<comment type="caution">
    <text evidence="1">The sequence shown here is derived from an EMBL/GenBank/DDBJ whole genome shotgun (WGS) entry which is preliminary data.</text>
</comment>
<dbReference type="Proteomes" id="UP000218335">
    <property type="component" value="Unassembled WGS sequence"/>
</dbReference>
<accession>A0A2A4GY53</accession>
<reference evidence="1 2" key="1">
    <citation type="journal article" date="2017" name="PLoS ONE">
        <title>Development of a real-time PCR for detection of Staphylococcus pseudintermedius using a novel automated comparison of whole-genome sequences.</title>
        <authorList>
            <person name="Verstappen K.M."/>
            <person name="Huijbregts L."/>
            <person name="Spaninks M."/>
            <person name="Wagenaar J.A."/>
            <person name="Fluit A.C."/>
            <person name="Duim B."/>
        </authorList>
    </citation>
    <scope>NUCLEOTIDE SEQUENCE [LARGE SCALE GENOMIC DNA]</scope>
    <source>
        <strain evidence="1 2">215070706401-1</strain>
    </source>
</reference>